<dbReference type="KEGG" id="cceu:CBR64_20455"/>
<protein>
    <submittedName>
        <fullName evidence="1">Uncharacterized protein</fullName>
    </submittedName>
</protein>
<proteinExistence type="predicted"/>
<sequence>MIVVSGCEPLSIEDAVKVCELLNALERESDRARARGARVADSVLGLRGGASDMLSRGTVQRRGVNLTASTYTREISRGADRGFVTTDEKTPRVLLDEIARLLNVAPPVAVGKARRVRKIAIKRLLNVRRT</sequence>
<dbReference type="RefSeq" id="WP_087472352.1">
    <property type="nucleotide sequence ID" value="NZ_CP021383.1"/>
</dbReference>
<organism evidence="1 2">
    <name type="scientific">Cellulosimicrobium cellulans</name>
    <name type="common">Arthrobacter luteus</name>
    <dbReference type="NCBI Taxonomy" id="1710"/>
    <lineage>
        <taxon>Bacteria</taxon>
        <taxon>Bacillati</taxon>
        <taxon>Actinomycetota</taxon>
        <taxon>Actinomycetes</taxon>
        <taxon>Micrococcales</taxon>
        <taxon>Promicromonosporaceae</taxon>
        <taxon>Cellulosimicrobium</taxon>
    </lineage>
</organism>
<dbReference type="EMBL" id="CP021383">
    <property type="protein sequence ID" value="ARU53449.1"/>
    <property type="molecule type" value="Genomic_DNA"/>
</dbReference>
<reference evidence="1 2" key="1">
    <citation type="submission" date="2017-05" db="EMBL/GenBank/DDBJ databases">
        <authorList>
            <person name="Song R."/>
            <person name="Chenine A.L."/>
            <person name="Ruprecht R.M."/>
        </authorList>
    </citation>
    <scope>NUCLEOTIDE SEQUENCE [LARGE SCALE GENOMIC DNA]</scope>
    <source>
        <strain evidence="1 2">PSBB019</strain>
    </source>
</reference>
<name>A0A1Y0HZM5_CELCE</name>
<dbReference type="AlphaFoldDB" id="A0A1Y0HZM5"/>
<accession>A0A1Y0HZM5</accession>
<evidence type="ECO:0000313" key="1">
    <source>
        <dbReference type="EMBL" id="ARU53449.1"/>
    </source>
</evidence>
<evidence type="ECO:0000313" key="2">
    <source>
        <dbReference type="Proteomes" id="UP000196228"/>
    </source>
</evidence>
<dbReference type="Proteomes" id="UP000196228">
    <property type="component" value="Chromosome"/>
</dbReference>
<gene>
    <name evidence="1" type="ORF">CBR64_20455</name>
</gene>